<dbReference type="InterPro" id="IPR000182">
    <property type="entry name" value="GNAT_dom"/>
</dbReference>
<sequence>MQSWREAYAHLAPAQALAALDVVQRVSRWVDIIRDGGSEIWVAVIDSQTVGWITIGRGREGTPRSTELEGLYVLASHYGTGAGQRLVEAGLGAEPAYLWMAADNPRAHAFYRRNGFRPDGASATHAIVGTPVHIVRLVR</sequence>
<dbReference type="EMBL" id="BAAAON010000001">
    <property type="protein sequence ID" value="GAA2175036.1"/>
    <property type="molecule type" value="Genomic_DNA"/>
</dbReference>
<dbReference type="Proteomes" id="UP001500974">
    <property type="component" value="Unassembled WGS sequence"/>
</dbReference>
<comment type="caution">
    <text evidence="2">The sequence shown here is derived from an EMBL/GenBank/DDBJ whole genome shotgun (WGS) entry which is preliminary data.</text>
</comment>
<evidence type="ECO:0000313" key="3">
    <source>
        <dbReference type="Proteomes" id="UP001500974"/>
    </source>
</evidence>
<dbReference type="Gene3D" id="3.40.630.30">
    <property type="match status" value="1"/>
</dbReference>
<organism evidence="2 3">
    <name type="scientific">Arthrobacter parietis</name>
    <dbReference type="NCBI Taxonomy" id="271434"/>
    <lineage>
        <taxon>Bacteria</taxon>
        <taxon>Bacillati</taxon>
        <taxon>Actinomycetota</taxon>
        <taxon>Actinomycetes</taxon>
        <taxon>Micrococcales</taxon>
        <taxon>Micrococcaceae</taxon>
        <taxon>Arthrobacter</taxon>
    </lineage>
</organism>
<feature type="domain" description="N-acetyltransferase" evidence="1">
    <location>
        <begin position="1"/>
        <end position="139"/>
    </location>
</feature>
<evidence type="ECO:0000259" key="1">
    <source>
        <dbReference type="PROSITE" id="PS51186"/>
    </source>
</evidence>
<keyword evidence="3" id="KW-1185">Reference proteome</keyword>
<dbReference type="SUPFAM" id="SSF55729">
    <property type="entry name" value="Acyl-CoA N-acyltransferases (Nat)"/>
    <property type="match status" value="1"/>
</dbReference>
<proteinExistence type="predicted"/>
<dbReference type="InterPro" id="IPR016181">
    <property type="entry name" value="Acyl_CoA_acyltransferase"/>
</dbReference>
<protein>
    <recommendedName>
        <fullName evidence="1">N-acetyltransferase domain-containing protein</fullName>
    </recommendedName>
</protein>
<name>A0ABN3AUP8_9MICC</name>
<dbReference type="PROSITE" id="PS51186">
    <property type="entry name" value="GNAT"/>
    <property type="match status" value="1"/>
</dbReference>
<dbReference type="CDD" id="cd04301">
    <property type="entry name" value="NAT_SF"/>
    <property type="match status" value="1"/>
</dbReference>
<reference evidence="2 3" key="1">
    <citation type="journal article" date="2019" name="Int. J. Syst. Evol. Microbiol.">
        <title>The Global Catalogue of Microorganisms (GCM) 10K type strain sequencing project: providing services to taxonomists for standard genome sequencing and annotation.</title>
        <authorList>
            <consortium name="The Broad Institute Genomics Platform"/>
            <consortium name="The Broad Institute Genome Sequencing Center for Infectious Disease"/>
            <person name="Wu L."/>
            <person name="Ma J."/>
        </authorList>
    </citation>
    <scope>NUCLEOTIDE SEQUENCE [LARGE SCALE GENOMIC DNA]</scope>
    <source>
        <strain evidence="2 3">JCM 14917</strain>
    </source>
</reference>
<evidence type="ECO:0000313" key="2">
    <source>
        <dbReference type="EMBL" id="GAA2175036.1"/>
    </source>
</evidence>
<dbReference type="Pfam" id="PF13508">
    <property type="entry name" value="Acetyltransf_7"/>
    <property type="match status" value="1"/>
</dbReference>
<accession>A0ABN3AUP8</accession>
<gene>
    <name evidence="2" type="ORF">GCM10009784_15820</name>
</gene>